<dbReference type="PROSITE" id="PS00383">
    <property type="entry name" value="TYR_PHOSPHATASE_1"/>
    <property type="match status" value="1"/>
</dbReference>
<evidence type="ECO:0000313" key="5">
    <source>
        <dbReference type="EMBL" id="EGB08283.1"/>
    </source>
</evidence>
<accession>F0Y9R2</accession>
<dbReference type="InterPro" id="IPR000387">
    <property type="entry name" value="Tyr_Pase_dom"/>
</dbReference>
<dbReference type="PANTHER" id="PTHR12305:SF81">
    <property type="entry name" value="PHOSPHATIDYLINOSITOL 3,4,5-TRISPHOSPHATE 3-PHOSPHATASE AND DUAL-SPECIFICITY PROTEIN PHOSPHATASE PTEN"/>
    <property type="match status" value="1"/>
</dbReference>
<feature type="domain" description="Tyrosine specific protein phosphatases" evidence="3">
    <location>
        <begin position="116"/>
        <end position="158"/>
    </location>
</feature>
<gene>
    <name evidence="5" type="ORF">AURANDRAFT_26423</name>
</gene>
<dbReference type="EC" id="3.1.3.67" evidence="1"/>
<feature type="domain" description="Phosphatase tensin-type" evidence="4">
    <location>
        <begin position="16"/>
        <end position="198"/>
    </location>
</feature>
<dbReference type="InterPro" id="IPR029023">
    <property type="entry name" value="Tensin_phosphatase"/>
</dbReference>
<dbReference type="eggNOG" id="KOG2283">
    <property type="taxonomic scope" value="Eukaryota"/>
</dbReference>
<dbReference type="GO" id="GO:0016314">
    <property type="term" value="F:phosphatidylinositol-3,4,5-trisphosphate 3-phosphatase activity"/>
    <property type="evidence" value="ECO:0007669"/>
    <property type="project" value="UniProtKB-EC"/>
</dbReference>
<organism evidence="6">
    <name type="scientific">Aureococcus anophagefferens</name>
    <name type="common">Harmful bloom alga</name>
    <dbReference type="NCBI Taxonomy" id="44056"/>
    <lineage>
        <taxon>Eukaryota</taxon>
        <taxon>Sar</taxon>
        <taxon>Stramenopiles</taxon>
        <taxon>Ochrophyta</taxon>
        <taxon>Pelagophyceae</taxon>
        <taxon>Pelagomonadales</taxon>
        <taxon>Pelagomonadaceae</taxon>
        <taxon>Aureococcus</taxon>
    </lineage>
</organism>
<sequence length="209" mass="23156">MAAWARQFVSQKKKRWVNAEENIDLDLSYITDRIIAMGFPSEGAAGLYRNPMPMVLKFMKLQHGLDNVKVYNLCSERAYATGAFPHALRVPFDDHNPCAFEQLAPFCDDLDRWLGGHPKRVAAIHCKAGKGRTGLVCAAYLARLALRPSAGVDAPDGVVGATTALAHFAASRTEDGKGVTIPSQIRWVHYWERYLRTGAYRRPAAARAI</sequence>
<dbReference type="GeneID" id="20220211"/>
<dbReference type="Gene3D" id="3.90.190.10">
    <property type="entry name" value="Protein tyrosine phosphatase superfamily"/>
    <property type="match status" value="1"/>
</dbReference>
<dbReference type="InParanoid" id="F0Y9R2"/>
<evidence type="ECO:0000313" key="6">
    <source>
        <dbReference type="Proteomes" id="UP000002729"/>
    </source>
</evidence>
<dbReference type="Pfam" id="PF22784">
    <property type="entry name" value="PTP-SAK"/>
    <property type="match status" value="1"/>
</dbReference>
<dbReference type="EMBL" id="GL833128">
    <property type="protein sequence ID" value="EGB08283.1"/>
    <property type="molecule type" value="Genomic_DNA"/>
</dbReference>
<evidence type="ECO:0000256" key="1">
    <source>
        <dbReference type="ARBA" id="ARBA00013015"/>
    </source>
</evidence>
<dbReference type="GO" id="GO:0005829">
    <property type="term" value="C:cytosol"/>
    <property type="evidence" value="ECO:0007669"/>
    <property type="project" value="TreeGrafter"/>
</dbReference>
<name>F0Y9R2_AURAN</name>
<proteinExistence type="predicted"/>
<evidence type="ECO:0000256" key="2">
    <source>
        <dbReference type="ARBA" id="ARBA00022801"/>
    </source>
</evidence>
<dbReference type="KEGG" id="aaf:AURANDRAFT_26423"/>
<reference evidence="5 6" key="1">
    <citation type="journal article" date="2011" name="Proc. Natl. Acad. Sci. U.S.A.">
        <title>Niche of harmful alga Aureococcus anophagefferens revealed through ecogenomics.</title>
        <authorList>
            <person name="Gobler C.J."/>
            <person name="Berry D.L."/>
            <person name="Dyhrman S.T."/>
            <person name="Wilhelm S.W."/>
            <person name="Salamov A."/>
            <person name="Lobanov A.V."/>
            <person name="Zhang Y."/>
            <person name="Collier J.L."/>
            <person name="Wurch L.L."/>
            <person name="Kustka A.B."/>
            <person name="Dill B.D."/>
            <person name="Shah M."/>
            <person name="VerBerkmoes N.C."/>
            <person name="Kuo A."/>
            <person name="Terry A."/>
            <person name="Pangilinan J."/>
            <person name="Lindquist E.A."/>
            <person name="Lucas S."/>
            <person name="Paulsen I.T."/>
            <person name="Hattenrath-Lehmann T.K."/>
            <person name="Talmage S.C."/>
            <person name="Walker E.A."/>
            <person name="Koch F."/>
            <person name="Burson A.M."/>
            <person name="Marcoval M.A."/>
            <person name="Tang Y.Z."/>
            <person name="Lecleir G.R."/>
            <person name="Coyne K.J."/>
            <person name="Berg G.M."/>
            <person name="Bertrand E.M."/>
            <person name="Saito M.A."/>
            <person name="Gladyshev V.N."/>
            <person name="Grigoriev I.V."/>
        </authorList>
    </citation>
    <scope>NUCLEOTIDE SEQUENCE [LARGE SCALE GENOMIC DNA]</scope>
    <source>
        <strain evidence="6">CCMP 1984</strain>
    </source>
</reference>
<dbReference type="RefSeq" id="XP_009037010.1">
    <property type="nucleotide sequence ID" value="XM_009038762.1"/>
</dbReference>
<keyword evidence="2" id="KW-0378">Hydrolase</keyword>
<evidence type="ECO:0000259" key="4">
    <source>
        <dbReference type="PROSITE" id="PS51181"/>
    </source>
</evidence>
<protein>
    <recommendedName>
        <fullName evidence="1">phosphatidylinositol-3,4,5-trisphosphate 3-phosphatase</fullName>
        <ecNumber evidence="1">3.1.3.67</ecNumber>
    </recommendedName>
</protein>
<dbReference type="OrthoDB" id="16692at2759"/>
<evidence type="ECO:0000259" key="3">
    <source>
        <dbReference type="PROSITE" id="PS50056"/>
    </source>
</evidence>
<keyword evidence="6" id="KW-1185">Reference proteome</keyword>
<dbReference type="InterPro" id="IPR029021">
    <property type="entry name" value="Prot-tyrosine_phosphatase-like"/>
</dbReference>
<dbReference type="AlphaFoldDB" id="F0Y9R2"/>
<dbReference type="Proteomes" id="UP000002729">
    <property type="component" value="Unassembled WGS sequence"/>
</dbReference>
<dbReference type="OMA" id="ICKATES"/>
<dbReference type="SUPFAM" id="SSF52799">
    <property type="entry name" value="(Phosphotyrosine protein) phosphatases II"/>
    <property type="match status" value="1"/>
</dbReference>
<dbReference type="PROSITE" id="PS51181">
    <property type="entry name" value="PPASE_TENSIN"/>
    <property type="match status" value="1"/>
</dbReference>
<dbReference type="InterPro" id="IPR051281">
    <property type="entry name" value="Dual-spec_lipid-protein_phosph"/>
</dbReference>
<dbReference type="InterPro" id="IPR016130">
    <property type="entry name" value="Tyr_Pase_AS"/>
</dbReference>
<dbReference type="PROSITE" id="PS50056">
    <property type="entry name" value="TYR_PHOSPHATASE_2"/>
    <property type="match status" value="1"/>
</dbReference>
<dbReference type="InterPro" id="IPR057023">
    <property type="entry name" value="PTP-SAK"/>
</dbReference>
<dbReference type="PANTHER" id="PTHR12305">
    <property type="entry name" value="PHOSPHATASE WITH HOMOLOGY TO TENSIN"/>
    <property type="match status" value="1"/>
</dbReference>